<dbReference type="RefSeq" id="WP_043911998.1">
    <property type="nucleotide sequence ID" value="NZ_CDLZ01000001.1"/>
</dbReference>
<proteinExistence type="predicted"/>
<evidence type="ECO:0000313" key="1">
    <source>
        <dbReference type="EMBL" id="AYB54809.1"/>
    </source>
</evidence>
<sequence>MRGPADAYRTDHHDYLVAQNYAFGILFVVLSLITAAAMLATKHPARMERAACWLVGMLIDWRVWVLLTAGLLVAATTCVLLQPRR</sequence>
<gene>
    <name evidence="1" type="ORF">C2L97_01375</name>
</gene>
<accession>A0A5H2PG79</accession>
<reference evidence="1" key="1">
    <citation type="submission" date="2018-01" db="EMBL/GenBank/DDBJ databases">
        <title>Complete Genome Sequence of three strains from Ralstonia solanacearum ecotype Moko sequevar IIA-53 from Brazil.</title>
        <authorList>
            <person name="Silva J.R."/>
            <person name="Albuquerque G.M.R."/>
            <person name="Pais A.K.L."/>
            <person name="Silva A.M.F."/>
            <person name="Boiteux M.E.N.F."/>
            <person name="Souza E.B."/>
            <person name="Mariano R.L.R."/>
        </authorList>
    </citation>
    <scope>NUCLEOTIDE SEQUENCE [LARGE SCALE GENOMIC DNA]</scope>
    <source>
        <strain evidence="1">SFC</strain>
    </source>
</reference>
<organism evidence="1">
    <name type="scientific">Ralstonia solanacearum</name>
    <name type="common">Pseudomonas solanacearum</name>
    <dbReference type="NCBI Taxonomy" id="305"/>
    <lineage>
        <taxon>Bacteria</taxon>
        <taxon>Pseudomonadati</taxon>
        <taxon>Pseudomonadota</taxon>
        <taxon>Betaproteobacteria</taxon>
        <taxon>Burkholderiales</taxon>
        <taxon>Burkholderiaceae</taxon>
        <taxon>Ralstonia</taxon>
        <taxon>Ralstonia solanacearum species complex</taxon>
    </lineage>
</organism>
<dbReference type="EMBL" id="CP026092">
    <property type="protein sequence ID" value="AYB54809.1"/>
    <property type="molecule type" value="Genomic_DNA"/>
</dbReference>
<protein>
    <submittedName>
        <fullName evidence="1">Uncharacterized protein</fullName>
    </submittedName>
</protein>
<name>A0A5H2PG79_RALSL</name>
<dbReference type="AlphaFoldDB" id="A0A5H2PG79"/>